<accession>A0A5B7JFA2</accession>
<proteinExistence type="predicted"/>
<sequence length="13" mass="1420">MLRERGSLGGMGR</sequence>
<name>A0A5B7JFA2_PORTR</name>
<evidence type="ECO:0000313" key="2">
    <source>
        <dbReference type="Proteomes" id="UP000324222"/>
    </source>
</evidence>
<protein>
    <submittedName>
        <fullName evidence="1">Uncharacterized protein</fullName>
    </submittedName>
</protein>
<gene>
    <name evidence="1" type="ORF">E2C01_090651</name>
</gene>
<comment type="caution">
    <text evidence="1">The sequence shown here is derived from an EMBL/GenBank/DDBJ whole genome shotgun (WGS) entry which is preliminary data.</text>
</comment>
<dbReference type="Proteomes" id="UP000324222">
    <property type="component" value="Unassembled WGS sequence"/>
</dbReference>
<organism evidence="1 2">
    <name type="scientific">Portunus trituberculatus</name>
    <name type="common">Swimming crab</name>
    <name type="synonym">Neptunus trituberculatus</name>
    <dbReference type="NCBI Taxonomy" id="210409"/>
    <lineage>
        <taxon>Eukaryota</taxon>
        <taxon>Metazoa</taxon>
        <taxon>Ecdysozoa</taxon>
        <taxon>Arthropoda</taxon>
        <taxon>Crustacea</taxon>
        <taxon>Multicrustacea</taxon>
        <taxon>Malacostraca</taxon>
        <taxon>Eumalacostraca</taxon>
        <taxon>Eucarida</taxon>
        <taxon>Decapoda</taxon>
        <taxon>Pleocyemata</taxon>
        <taxon>Brachyura</taxon>
        <taxon>Eubrachyura</taxon>
        <taxon>Portunoidea</taxon>
        <taxon>Portunidae</taxon>
        <taxon>Portuninae</taxon>
        <taxon>Portunus</taxon>
    </lineage>
</organism>
<evidence type="ECO:0000313" key="1">
    <source>
        <dbReference type="EMBL" id="MPC95440.1"/>
    </source>
</evidence>
<keyword evidence="2" id="KW-1185">Reference proteome</keyword>
<reference evidence="1 2" key="1">
    <citation type="submission" date="2019-05" db="EMBL/GenBank/DDBJ databases">
        <title>Another draft genome of Portunus trituberculatus and its Hox gene families provides insights of decapod evolution.</title>
        <authorList>
            <person name="Jeong J.-H."/>
            <person name="Song I."/>
            <person name="Kim S."/>
            <person name="Choi T."/>
            <person name="Kim D."/>
            <person name="Ryu S."/>
            <person name="Kim W."/>
        </authorList>
    </citation>
    <scope>NUCLEOTIDE SEQUENCE [LARGE SCALE GENOMIC DNA]</scope>
    <source>
        <tissue evidence="1">Muscle</tissue>
    </source>
</reference>
<dbReference type="EMBL" id="VSRR010102243">
    <property type="protein sequence ID" value="MPC95440.1"/>
    <property type="molecule type" value="Genomic_DNA"/>
</dbReference>